<dbReference type="EMBL" id="CP108318">
    <property type="protein sequence ID" value="WTW64505.1"/>
    <property type="molecule type" value="Genomic_DNA"/>
</dbReference>
<dbReference type="SUPFAM" id="SSF56349">
    <property type="entry name" value="DNA breaking-rejoining enzymes"/>
    <property type="match status" value="1"/>
</dbReference>
<dbReference type="CDD" id="cd01189">
    <property type="entry name" value="INT_ICEBs1_C_like"/>
    <property type="match status" value="1"/>
</dbReference>
<dbReference type="Gene3D" id="1.10.150.130">
    <property type="match status" value="1"/>
</dbReference>
<dbReference type="PROSITE" id="PS51898">
    <property type="entry name" value="TYR_RECOMBINASE"/>
    <property type="match status" value="1"/>
</dbReference>
<dbReference type="AlphaFoldDB" id="A0AAU2VAX5"/>
<sequence length="385" mass="43182">MATLIRKCKTRTDEPCTNNRCKHPWTVRYREPGGRSGRQREKSFDTQKEANNFKAQVEHDVRAHTYIDPDQGKVTVSAFWGEYQDRRHVKVTTAYRNEKSFERHVKPAIGRKPLANVVGADLERIAATMTAGGLSIATFWAVANPIKGMFRQAVKDKRIAASPFSSASLPPLPTKAVDETELPEFSDVAHIARGMKPENAVGIWLMAGCGLRIGEAMAVKESDFRLVAGTRVLRVRRQVQKVRNAAGKLTAALVPLKHRQEGEWRDVPVPGIVWDHVRWHVRRFGTTDDGRLIRTKAGALVHPDWYREDWYNAVPRTKDGKTRWTPHDLRHYFASTCLLNGLPLLSVSRWLGHSSIQETADTYGHLTADAIDTAVSVLDGVLVAA</sequence>
<organism evidence="5">
    <name type="scientific">Streptomyces sp. NBC_00003</name>
    <dbReference type="NCBI Taxonomy" id="2903608"/>
    <lineage>
        <taxon>Bacteria</taxon>
        <taxon>Bacillati</taxon>
        <taxon>Actinomycetota</taxon>
        <taxon>Actinomycetes</taxon>
        <taxon>Kitasatosporales</taxon>
        <taxon>Streptomycetaceae</taxon>
        <taxon>Streptomyces</taxon>
    </lineage>
</organism>
<evidence type="ECO:0000259" key="4">
    <source>
        <dbReference type="PROSITE" id="PS51898"/>
    </source>
</evidence>
<dbReference type="InterPro" id="IPR011010">
    <property type="entry name" value="DNA_brk_join_enz"/>
</dbReference>
<gene>
    <name evidence="5" type="ORF">OG549_29805</name>
</gene>
<evidence type="ECO:0000256" key="2">
    <source>
        <dbReference type="ARBA" id="ARBA00023125"/>
    </source>
</evidence>
<dbReference type="InterPro" id="IPR050090">
    <property type="entry name" value="Tyrosine_recombinase_XerCD"/>
</dbReference>
<dbReference type="InterPro" id="IPR002104">
    <property type="entry name" value="Integrase_catalytic"/>
</dbReference>
<reference evidence="5" key="1">
    <citation type="submission" date="2022-10" db="EMBL/GenBank/DDBJ databases">
        <title>The complete genomes of actinobacterial strains from the NBC collection.</title>
        <authorList>
            <person name="Joergensen T.S."/>
            <person name="Alvarez Arevalo M."/>
            <person name="Sterndorff E.B."/>
            <person name="Faurdal D."/>
            <person name="Vuksanovic O."/>
            <person name="Mourched A.-S."/>
            <person name="Charusanti P."/>
            <person name="Shaw S."/>
            <person name="Blin K."/>
            <person name="Weber T."/>
        </authorList>
    </citation>
    <scope>NUCLEOTIDE SEQUENCE</scope>
    <source>
        <strain evidence="5">NBC_00003</strain>
    </source>
</reference>
<dbReference type="InterPro" id="IPR010998">
    <property type="entry name" value="Integrase_recombinase_N"/>
</dbReference>
<keyword evidence="3" id="KW-0233">DNA recombination</keyword>
<comment type="similarity">
    <text evidence="1">Belongs to the 'phage' integrase family.</text>
</comment>
<dbReference type="PANTHER" id="PTHR30349:SF64">
    <property type="entry name" value="PROPHAGE INTEGRASE INTD-RELATED"/>
    <property type="match status" value="1"/>
</dbReference>
<evidence type="ECO:0000256" key="1">
    <source>
        <dbReference type="ARBA" id="ARBA00008857"/>
    </source>
</evidence>
<dbReference type="GO" id="GO:0006310">
    <property type="term" value="P:DNA recombination"/>
    <property type="evidence" value="ECO:0007669"/>
    <property type="project" value="UniProtKB-KW"/>
</dbReference>
<dbReference type="GO" id="GO:0015074">
    <property type="term" value="P:DNA integration"/>
    <property type="evidence" value="ECO:0007669"/>
    <property type="project" value="InterPro"/>
</dbReference>
<feature type="domain" description="Tyr recombinase" evidence="4">
    <location>
        <begin position="172"/>
        <end position="376"/>
    </location>
</feature>
<dbReference type="Pfam" id="PF00589">
    <property type="entry name" value="Phage_integrase"/>
    <property type="match status" value="1"/>
</dbReference>
<dbReference type="GO" id="GO:0003677">
    <property type="term" value="F:DNA binding"/>
    <property type="evidence" value="ECO:0007669"/>
    <property type="project" value="UniProtKB-KW"/>
</dbReference>
<keyword evidence="2" id="KW-0238">DNA-binding</keyword>
<name>A0AAU2VAX5_9ACTN</name>
<dbReference type="Gene3D" id="1.10.443.10">
    <property type="entry name" value="Intergrase catalytic core"/>
    <property type="match status" value="1"/>
</dbReference>
<accession>A0AAU2VAX5</accession>
<evidence type="ECO:0000313" key="5">
    <source>
        <dbReference type="EMBL" id="WTW64505.1"/>
    </source>
</evidence>
<dbReference type="PANTHER" id="PTHR30349">
    <property type="entry name" value="PHAGE INTEGRASE-RELATED"/>
    <property type="match status" value="1"/>
</dbReference>
<protein>
    <submittedName>
        <fullName evidence="5">Site-specific integrase</fullName>
    </submittedName>
</protein>
<proteinExistence type="inferred from homology"/>
<evidence type="ECO:0000256" key="3">
    <source>
        <dbReference type="ARBA" id="ARBA00023172"/>
    </source>
</evidence>
<dbReference type="InterPro" id="IPR013762">
    <property type="entry name" value="Integrase-like_cat_sf"/>
</dbReference>